<comment type="caution">
    <text evidence="5">The sequence shown here is derived from an EMBL/GenBank/DDBJ whole genome shotgun (WGS) entry which is preliminary data.</text>
</comment>
<keyword evidence="3 4" id="KW-0408">Iron</keyword>
<evidence type="ECO:0000256" key="2">
    <source>
        <dbReference type="ARBA" id="ARBA00022723"/>
    </source>
</evidence>
<organism evidence="5 6">
    <name type="scientific">Neofusicoccum ribis</name>
    <dbReference type="NCBI Taxonomy" id="45134"/>
    <lineage>
        <taxon>Eukaryota</taxon>
        <taxon>Fungi</taxon>
        <taxon>Dikarya</taxon>
        <taxon>Ascomycota</taxon>
        <taxon>Pezizomycotina</taxon>
        <taxon>Dothideomycetes</taxon>
        <taxon>Dothideomycetes incertae sedis</taxon>
        <taxon>Botryosphaeriales</taxon>
        <taxon>Botryosphaeriaceae</taxon>
        <taxon>Neofusicoccum</taxon>
    </lineage>
</organism>
<dbReference type="SUPFAM" id="SSF140959">
    <property type="entry name" value="Indolic compounds 2,3-dioxygenase-like"/>
    <property type="match status" value="1"/>
</dbReference>
<dbReference type="InterPro" id="IPR037217">
    <property type="entry name" value="Trp/Indoleamine_2_3_dOase-like"/>
</dbReference>
<name>A0ABR3SQZ2_9PEZI</name>
<dbReference type="Pfam" id="PF01231">
    <property type="entry name" value="IDO"/>
    <property type="match status" value="1"/>
</dbReference>
<dbReference type="InterPro" id="IPR000898">
    <property type="entry name" value="Indolamine_dOase"/>
</dbReference>
<dbReference type="PANTHER" id="PTHR28657:SF11">
    <property type="entry name" value="INDOLEAMINE 2,3-DIOXYGENASE"/>
    <property type="match status" value="1"/>
</dbReference>
<evidence type="ECO:0000313" key="6">
    <source>
        <dbReference type="Proteomes" id="UP001521116"/>
    </source>
</evidence>
<keyword evidence="4" id="KW-0349">Heme</keyword>
<keyword evidence="4" id="KW-0223">Dioxygenase</keyword>
<comment type="catalytic activity">
    <reaction evidence="4">
        <text>L-tryptophan + O2 = N-formyl-L-kynurenine</text>
        <dbReference type="Rhea" id="RHEA:24536"/>
        <dbReference type="ChEBI" id="CHEBI:15379"/>
        <dbReference type="ChEBI" id="CHEBI:57912"/>
        <dbReference type="ChEBI" id="CHEBI:58629"/>
    </reaction>
</comment>
<keyword evidence="6" id="KW-1185">Reference proteome</keyword>
<protein>
    <recommendedName>
        <fullName evidence="4">Indoleamine 2,3-dioxygenase</fullName>
        <ecNumber evidence="4">1.13.11.52</ecNumber>
    </recommendedName>
</protein>
<evidence type="ECO:0000256" key="3">
    <source>
        <dbReference type="ARBA" id="ARBA00023004"/>
    </source>
</evidence>
<dbReference type="Gene3D" id="1.20.58.480">
    <property type="match status" value="1"/>
</dbReference>
<proteinExistence type="inferred from homology"/>
<evidence type="ECO:0000256" key="1">
    <source>
        <dbReference type="ARBA" id="ARBA00007119"/>
    </source>
</evidence>
<gene>
    <name evidence="5" type="ORF">SLS56_006648</name>
</gene>
<dbReference type="Proteomes" id="UP001521116">
    <property type="component" value="Unassembled WGS sequence"/>
</dbReference>
<keyword evidence="4" id="KW-0560">Oxidoreductase</keyword>
<evidence type="ECO:0000313" key="5">
    <source>
        <dbReference type="EMBL" id="KAL1626832.1"/>
    </source>
</evidence>
<comment type="function">
    <text evidence="4">Produces N-formyl-kynurenine through the oxidation of tryptophan.</text>
</comment>
<sequence length="460" mass="52407">MSFFAAGVALLSAFLSSYLWKVFIQQLSRSRRQSKTDTVVSALAKVGTQHEAARQLKKLVETDGAGEWPPKTDYTSWPSELRPYHDIYLEMAPLLSTAQVSLEDSVNQKRRETYRATMRKLLNERVRLPRVEAILAEVEGGNWDHMPRDAYNGLFGCVALSRHAYRWATIPVVKIAQEEKFVDLPVELDVPWKFLCRHFGVSSPGGNVTSNFLCNFDAQGKLIYEINHGMSKTITVSEYHFGHVFVAIERLAFPIYFEMVKAMIAFESKDRAECLKRVQNIERQMRGPLKVFYDSTVDSRISRSVWLSYVQGFQGWAAGEVVDGTYVEYDGLSGNQLLFFQIMDAFLGMDAYLPEENLLRYIPAAQRELCSSFRHYSFRAKAQKSGYGDIEDVMANIVKQMRVFRATHRTRATPYLSASAPERFIMTAGKSVLEGHLVQGVKDGVESLYQMLMKRLKDTV</sequence>
<reference evidence="5 6" key="1">
    <citation type="submission" date="2024-02" db="EMBL/GenBank/DDBJ databases">
        <title>De novo assembly and annotation of 12 fungi associated with fruit tree decline syndrome in Ontario, Canada.</title>
        <authorList>
            <person name="Sulman M."/>
            <person name="Ellouze W."/>
            <person name="Ilyukhin E."/>
        </authorList>
    </citation>
    <scope>NUCLEOTIDE SEQUENCE [LARGE SCALE GENOMIC DNA]</scope>
    <source>
        <strain evidence="5 6">M1-105</strain>
    </source>
</reference>
<dbReference type="EMBL" id="JAJVDC020000078">
    <property type="protein sequence ID" value="KAL1626832.1"/>
    <property type="molecule type" value="Genomic_DNA"/>
</dbReference>
<dbReference type="EC" id="1.13.11.52" evidence="4"/>
<keyword evidence="2 4" id="KW-0479">Metal-binding</keyword>
<accession>A0ABR3SQZ2</accession>
<dbReference type="PANTHER" id="PTHR28657">
    <property type="entry name" value="INDOLEAMINE 2,3-DIOXYGENASE"/>
    <property type="match status" value="1"/>
</dbReference>
<evidence type="ECO:0000256" key="4">
    <source>
        <dbReference type="RuleBase" id="RU369119"/>
    </source>
</evidence>
<comment type="similarity">
    <text evidence="1 4">Belongs to the indoleamine 2,3-dioxygenase family.</text>
</comment>